<reference evidence="1 2" key="1">
    <citation type="journal article" date="2023" name="Microorganisms">
        <title>Isolation and Genomic Characteristics of Cat-Borne Campylobacter felis sp. nov. and Sheep-Borne Campylobacter ovis sp. nov.</title>
        <authorList>
            <person name="Wang H."/>
            <person name="Li Y."/>
            <person name="Gu Y."/>
            <person name="Zhou G."/>
            <person name="Chen X."/>
            <person name="Zhang X."/>
            <person name="Shao Z."/>
            <person name="Zhang J."/>
            <person name="Zhang M."/>
        </authorList>
    </citation>
    <scope>NUCLEOTIDE SEQUENCE [LARGE SCALE GENOMIC DNA]</scope>
    <source>
        <strain evidence="1 2">XJK30-2</strain>
    </source>
</reference>
<dbReference type="EMBL" id="JANURN010000007">
    <property type="protein sequence ID" value="MDL0082553.1"/>
    <property type="molecule type" value="Genomic_DNA"/>
</dbReference>
<keyword evidence="1" id="KW-0067">ATP-binding</keyword>
<comment type="caution">
    <text evidence="1">The sequence shown here is derived from an EMBL/GenBank/DDBJ whole genome shotgun (WGS) entry which is preliminary data.</text>
</comment>
<gene>
    <name evidence="1" type="ORF">NYG90_07725</name>
</gene>
<sequence length="300" mass="33210">MKKLCYNAPTLTQRHNMLVEISNLSKRYDSTLALNNLSLTLQSGRIIGLLGPNGSGKTTLIKVLLGLLRQYEGSVKILGEPIGDTTKAHISYLPDKPHIPLHWKIDYACRFFADFFEDFDIHKAHSLMEQLQLDRSRKIKTLSKGNKEKLSLALMLARQARLYIFDEPIAGVDPVARDFVFKLILDNYNPSASILIATHLIYDVEKILDEAIFLANGSVLAHDSIATLTANTTNLESAFKHAFAKSMQLDSSPSSLESTFVSHALESTSARVADSAQDSALESTSTLESTFAHKSTKDAR</sequence>
<evidence type="ECO:0000313" key="2">
    <source>
        <dbReference type="Proteomes" id="UP001173802"/>
    </source>
</evidence>
<name>A0ACC6FUE1_9HELI</name>
<dbReference type="Proteomes" id="UP001173802">
    <property type="component" value="Unassembled WGS sequence"/>
</dbReference>
<organism evidence="1 2">
    <name type="scientific">Helicobacter zhangjianzhongii</name>
    <dbReference type="NCBI Taxonomy" id="2974574"/>
    <lineage>
        <taxon>Bacteria</taxon>
        <taxon>Pseudomonadati</taxon>
        <taxon>Campylobacterota</taxon>
        <taxon>Epsilonproteobacteria</taxon>
        <taxon>Campylobacterales</taxon>
        <taxon>Helicobacteraceae</taxon>
        <taxon>Helicobacter</taxon>
    </lineage>
</organism>
<keyword evidence="1" id="KW-0547">Nucleotide-binding</keyword>
<protein>
    <submittedName>
        <fullName evidence="1">ABC transporter ATP-binding protein</fullName>
    </submittedName>
</protein>
<proteinExistence type="predicted"/>
<accession>A0ACC6FUE1</accession>
<evidence type="ECO:0000313" key="1">
    <source>
        <dbReference type="EMBL" id="MDL0082553.1"/>
    </source>
</evidence>
<keyword evidence="2" id="KW-1185">Reference proteome</keyword>